<evidence type="ECO:0000313" key="3">
    <source>
        <dbReference type="Proteomes" id="UP000323917"/>
    </source>
</evidence>
<dbReference type="EMBL" id="CP042913">
    <property type="protein sequence ID" value="QEG36229.1"/>
    <property type="molecule type" value="Genomic_DNA"/>
</dbReference>
<feature type="domain" description="N-terminal" evidence="1">
    <location>
        <begin position="14"/>
        <end position="110"/>
    </location>
</feature>
<dbReference type="RefSeq" id="WP_148074605.1">
    <property type="nucleotide sequence ID" value="NZ_CP042913.1"/>
</dbReference>
<evidence type="ECO:0000313" key="2">
    <source>
        <dbReference type="EMBL" id="QEG36229.1"/>
    </source>
</evidence>
<dbReference type="OrthoDB" id="9803716at2"/>
<dbReference type="GO" id="GO:0003697">
    <property type="term" value="F:single-stranded DNA binding"/>
    <property type="evidence" value="ECO:0007669"/>
    <property type="project" value="InterPro"/>
</dbReference>
<keyword evidence="3" id="KW-1185">Reference proteome</keyword>
<protein>
    <recommendedName>
        <fullName evidence="1">N-terminal domain-containing protein</fullName>
    </recommendedName>
</protein>
<name>A0A5B9QEC7_9BACT</name>
<gene>
    <name evidence="2" type="ORF">Pr1d_35410</name>
</gene>
<reference evidence="2 3" key="1">
    <citation type="submission" date="2019-08" db="EMBL/GenBank/DDBJ databases">
        <title>Deep-cultivation of Planctomycetes and their phenomic and genomic characterization uncovers novel biology.</title>
        <authorList>
            <person name="Wiegand S."/>
            <person name="Jogler M."/>
            <person name="Boedeker C."/>
            <person name="Pinto D."/>
            <person name="Vollmers J."/>
            <person name="Rivas-Marin E."/>
            <person name="Kohn T."/>
            <person name="Peeters S.H."/>
            <person name="Heuer A."/>
            <person name="Rast P."/>
            <person name="Oberbeckmann S."/>
            <person name="Bunk B."/>
            <person name="Jeske O."/>
            <person name="Meyerdierks A."/>
            <person name="Storesund J.E."/>
            <person name="Kallscheuer N."/>
            <person name="Luecker S."/>
            <person name="Lage O.M."/>
            <person name="Pohl T."/>
            <person name="Merkel B.J."/>
            <person name="Hornburger P."/>
            <person name="Mueller R.-W."/>
            <person name="Bruemmer F."/>
            <person name="Labrenz M."/>
            <person name="Spormann A.M."/>
            <person name="Op den Camp H."/>
            <person name="Overmann J."/>
            <person name="Amann R."/>
            <person name="Jetten M.S.M."/>
            <person name="Mascher T."/>
            <person name="Medema M.H."/>
            <person name="Devos D.P."/>
            <person name="Kaster A.-K."/>
            <person name="Ovreas L."/>
            <person name="Rohde M."/>
            <person name="Galperin M.Y."/>
            <person name="Jogler C."/>
        </authorList>
    </citation>
    <scope>NUCLEOTIDE SEQUENCE [LARGE SCALE GENOMIC DNA]</scope>
    <source>
        <strain evidence="2 3">Pr1d</strain>
    </source>
</reference>
<organism evidence="2 3">
    <name type="scientific">Bythopirellula goksoeyrii</name>
    <dbReference type="NCBI Taxonomy" id="1400387"/>
    <lineage>
        <taxon>Bacteria</taxon>
        <taxon>Pseudomonadati</taxon>
        <taxon>Planctomycetota</taxon>
        <taxon>Planctomycetia</taxon>
        <taxon>Pirellulales</taxon>
        <taxon>Lacipirellulaceae</taxon>
        <taxon>Bythopirellula</taxon>
    </lineage>
</organism>
<dbReference type="Proteomes" id="UP000323917">
    <property type="component" value="Chromosome"/>
</dbReference>
<sequence length="272" mass="29453">MKRDDAKKLSDEALEELAAQLAAGKSEELTKFLKTMSRFHNYSFGNCMLIARQMPTATRVAGFRAWQKLNRQVRKGEKGICILAPLVGKKKAEDGSSESEVFGFRAVHVFDVSQTDGKELPDIHKIEGDPGEKLSRLHTTAIGLGITLSYEEDLGGADGISQGGSIVLLSGLTAAAEFNTLAHELAHELLHRGEDRKTLSKTVKELEAESVAYVVSTAAGLTGALEQSADYIHCHAGDSEQLARSLQRIQKTASLLLEQLEAVPLEPLSEVA</sequence>
<accession>A0A5B9QEC7</accession>
<proteinExistence type="predicted"/>
<dbReference type="AlphaFoldDB" id="A0A5B9QEC7"/>
<evidence type="ECO:0000259" key="1">
    <source>
        <dbReference type="Pfam" id="PF08401"/>
    </source>
</evidence>
<dbReference type="KEGG" id="bgok:Pr1d_35410"/>
<dbReference type="InterPro" id="IPR013610">
    <property type="entry name" value="ArdC_N"/>
</dbReference>
<dbReference type="Pfam" id="PF08401">
    <property type="entry name" value="ArdcN"/>
    <property type="match status" value="1"/>
</dbReference>